<evidence type="ECO:0000256" key="3">
    <source>
        <dbReference type="ARBA" id="ARBA00022840"/>
    </source>
</evidence>
<dbReference type="RefSeq" id="WP_376845327.1">
    <property type="nucleotide sequence ID" value="NZ_JBHSFW010000001.1"/>
</dbReference>
<gene>
    <name evidence="5" type="ORF">ACFO4N_06250</name>
</gene>
<dbReference type="SMART" id="SM00382">
    <property type="entry name" value="AAA"/>
    <property type="match status" value="1"/>
</dbReference>
<dbReference type="EMBL" id="JBHSFW010000001">
    <property type="protein sequence ID" value="MFC4618331.1"/>
    <property type="molecule type" value="Genomic_DNA"/>
</dbReference>
<dbReference type="CDD" id="cd03235">
    <property type="entry name" value="ABC_Metallic_Cations"/>
    <property type="match status" value="1"/>
</dbReference>
<dbReference type="PROSITE" id="PS50893">
    <property type="entry name" value="ABC_TRANSPORTER_2"/>
    <property type="match status" value="1"/>
</dbReference>
<dbReference type="InterPro" id="IPR027417">
    <property type="entry name" value="P-loop_NTPase"/>
</dbReference>
<dbReference type="Gene3D" id="3.40.50.300">
    <property type="entry name" value="P-loop containing nucleotide triphosphate hydrolases"/>
    <property type="match status" value="1"/>
</dbReference>
<sequence length="245" mass="27497">MIHAFHVKHVDVTINGQRILRDVTFSLKSGEMLGLVGPNGAGKSTLLKAILGLIPAQKGKVQMSGEHRKAGFGYVPQSRSIDEDLPIRTWDFVSFGLPPSIRPWLTKRDREAIRQALILTKVAHLAKKPVGKLSGGERQRVFLAQALVRDPKILLLDESTANLDPDAQEHMMAMVQSLCQTRAVSAIFISHDVHLVAKYADRVLAISRHYDGVREINDIEDRFAVADIYKQARHDERGRYEFMEV</sequence>
<proteinExistence type="predicted"/>
<dbReference type="PROSITE" id="PS00211">
    <property type="entry name" value="ABC_TRANSPORTER_1"/>
    <property type="match status" value="1"/>
</dbReference>
<organism evidence="5 6">
    <name type="scientific">Camelliibacillus cellulosilyticus</name>
    <dbReference type="NCBI Taxonomy" id="2174486"/>
    <lineage>
        <taxon>Bacteria</taxon>
        <taxon>Bacillati</taxon>
        <taxon>Bacillota</taxon>
        <taxon>Bacilli</taxon>
        <taxon>Bacillales</taxon>
        <taxon>Sporolactobacillaceae</taxon>
        <taxon>Camelliibacillus</taxon>
    </lineage>
</organism>
<dbReference type="InterPro" id="IPR003439">
    <property type="entry name" value="ABC_transporter-like_ATP-bd"/>
</dbReference>
<dbReference type="PANTHER" id="PTHR42734">
    <property type="entry name" value="METAL TRANSPORT SYSTEM ATP-BINDING PROTEIN TM_0124-RELATED"/>
    <property type="match status" value="1"/>
</dbReference>
<evidence type="ECO:0000313" key="6">
    <source>
        <dbReference type="Proteomes" id="UP001596022"/>
    </source>
</evidence>
<evidence type="ECO:0000259" key="4">
    <source>
        <dbReference type="PROSITE" id="PS50893"/>
    </source>
</evidence>
<dbReference type="InterPro" id="IPR003593">
    <property type="entry name" value="AAA+_ATPase"/>
</dbReference>
<dbReference type="GO" id="GO:0005524">
    <property type="term" value="F:ATP binding"/>
    <property type="evidence" value="ECO:0007669"/>
    <property type="project" value="UniProtKB-KW"/>
</dbReference>
<accession>A0ABV9GN44</accession>
<reference evidence="6" key="1">
    <citation type="journal article" date="2019" name="Int. J. Syst. Evol. Microbiol.">
        <title>The Global Catalogue of Microorganisms (GCM) 10K type strain sequencing project: providing services to taxonomists for standard genome sequencing and annotation.</title>
        <authorList>
            <consortium name="The Broad Institute Genomics Platform"/>
            <consortium name="The Broad Institute Genome Sequencing Center for Infectious Disease"/>
            <person name="Wu L."/>
            <person name="Ma J."/>
        </authorList>
    </citation>
    <scope>NUCLEOTIDE SEQUENCE [LARGE SCALE GENOMIC DNA]</scope>
    <source>
        <strain evidence="6">CGMCC 1.16306</strain>
    </source>
</reference>
<comment type="caution">
    <text evidence="5">The sequence shown here is derived from an EMBL/GenBank/DDBJ whole genome shotgun (WGS) entry which is preliminary data.</text>
</comment>
<dbReference type="Pfam" id="PF00005">
    <property type="entry name" value="ABC_tran"/>
    <property type="match status" value="1"/>
</dbReference>
<dbReference type="InterPro" id="IPR017871">
    <property type="entry name" value="ABC_transporter-like_CS"/>
</dbReference>
<evidence type="ECO:0000313" key="5">
    <source>
        <dbReference type="EMBL" id="MFC4618331.1"/>
    </source>
</evidence>
<keyword evidence="2" id="KW-0547">Nucleotide-binding</keyword>
<evidence type="ECO:0000256" key="2">
    <source>
        <dbReference type="ARBA" id="ARBA00022741"/>
    </source>
</evidence>
<dbReference type="InterPro" id="IPR050153">
    <property type="entry name" value="Metal_Ion_Import_ABC"/>
</dbReference>
<dbReference type="SUPFAM" id="SSF52540">
    <property type="entry name" value="P-loop containing nucleoside triphosphate hydrolases"/>
    <property type="match status" value="1"/>
</dbReference>
<keyword evidence="3 5" id="KW-0067">ATP-binding</keyword>
<keyword evidence="1" id="KW-0813">Transport</keyword>
<protein>
    <submittedName>
        <fullName evidence="5">Metal ABC transporter ATP-binding protein</fullName>
    </submittedName>
</protein>
<feature type="domain" description="ABC transporter" evidence="4">
    <location>
        <begin position="5"/>
        <end position="228"/>
    </location>
</feature>
<dbReference type="Proteomes" id="UP001596022">
    <property type="component" value="Unassembled WGS sequence"/>
</dbReference>
<name>A0ABV9GN44_9BACL</name>
<keyword evidence="6" id="KW-1185">Reference proteome</keyword>
<evidence type="ECO:0000256" key="1">
    <source>
        <dbReference type="ARBA" id="ARBA00022448"/>
    </source>
</evidence>